<evidence type="ECO:0000313" key="1">
    <source>
        <dbReference type="EMBL" id="EKR56332.1"/>
    </source>
</evidence>
<reference evidence="1 2" key="1">
    <citation type="submission" date="2012-10" db="EMBL/GenBank/DDBJ databases">
        <authorList>
            <person name="Harkins D.M."/>
            <person name="Durkin A.S."/>
            <person name="Brinkac L.M."/>
            <person name="Haft D.H."/>
            <person name="Selengut J.D."/>
            <person name="Sanka R."/>
            <person name="DePew J."/>
            <person name="Purushe J."/>
            <person name="Chanthongthip A."/>
            <person name="Lattana O."/>
            <person name="Phetsouvanh R."/>
            <person name="Newton P.N."/>
            <person name="Vinetz J.M."/>
            <person name="Sutton G.G."/>
            <person name="Nierman W.C."/>
            <person name="Fouts D.E."/>
        </authorList>
    </citation>
    <scope>NUCLEOTIDE SEQUENCE [LARGE SCALE GENOMIC DNA]</scope>
    <source>
        <strain evidence="1 2">UI 12758</strain>
    </source>
</reference>
<organism evidence="1 2">
    <name type="scientific">Leptospira interrogans str. UI 12758</name>
    <dbReference type="NCBI Taxonomy" id="1049938"/>
    <lineage>
        <taxon>Bacteria</taxon>
        <taxon>Pseudomonadati</taxon>
        <taxon>Spirochaetota</taxon>
        <taxon>Spirochaetia</taxon>
        <taxon>Leptospirales</taxon>
        <taxon>Leptospiraceae</taxon>
        <taxon>Leptospira</taxon>
    </lineage>
</organism>
<dbReference type="AlphaFoldDB" id="A0A0E2D895"/>
<dbReference type="Proteomes" id="UP000001340">
    <property type="component" value="Unassembled WGS sequence"/>
</dbReference>
<protein>
    <submittedName>
        <fullName evidence="1">Uncharacterized protein</fullName>
    </submittedName>
</protein>
<gene>
    <name evidence="1" type="ORF">LEP1GSC105_3384</name>
</gene>
<evidence type="ECO:0000313" key="2">
    <source>
        <dbReference type="Proteomes" id="UP000001340"/>
    </source>
</evidence>
<sequence length="38" mass="4470">MNLFVFCLSAHKSGGSFFRVCLEENLNLKKERIFYTIN</sequence>
<accession>A0A0E2D895</accession>
<comment type="caution">
    <text evidence="1">The sequence shown here is derived from an EMBL/GenBank/DDBJ whole genome shotgun (WGS) entry which is preliminary data.</text>
</comment>
<proteinExistence type="predicted"/>
<dbReference type="EMBL" id="AHNR02000016">
    <property type="protein sequence ID" value="EKR56332.1"/>
    <property type="molecule type" value="Genomic_DNA"/>
</dbReference>
<name>A0A0E2D895_LEPIR</name>